<accession>A0A9P6BWM9</accession>
<dbReference type="GO" id="GO:0003924">
    <property type="term" value="F:GTPase activity"/>
    <property type="evidence" value="ECO:0007669"/>
    <property type="project" value="InterPro"/>
</dbReference>
<dbReference type="GO" id="GO:0005874">
    <property type="term" value="C:microtubule"/>
    <property type="evidence" value="ECO:0007669"/>
    <property type="project" value="TreeGrafter"/>
</dbReference>
<feature type="domain" description="Dynamin GTPase" evidence="3">
    <location>
        <begin position="28"/>
        <end position="246"/>
    </location>
</feature>
<dbReference type="EMBL" id="MU151521">
    <property type="protein sequence ID" value="KAF9443091.1"/>
    <property type="molecule type" value="Genomic_DNA"/>
</dbReference>
<dbReference type="Gene3D" id="3.40.50.300">
    <property type="entry name" value="P-loop containing nucleotide triphosphate hydrolases"/>
    <property type="match status" value="1"/>
</dbReference>
<keyword evidence="2" id="KW-0342">GTP-binding</keyword>
<dbReference type="InterPro" id="IPR000375">
    <property type="entry name" value="Dynamin_stalk"/>
</dbReference>
<dbReference type="Pfam" id="PF01031">
    <property type="entry name" value="Dynamin_M"/>
    <property type="match status" value="1"/>
</dbReference>
<dbReference type="SUPFAM" id="SSF52540">
    <property type="entry name" value="P-loop containing nucleoside triphosphate hydrolases"/>
    <property type="match status" value="1"/>
</dbReference>
<evidence type="ECO:0000259" key="3">
    <source>
        <dbReference type="SMART" id="SM00053"/>
    </source>
</evidence>
<sequence length="466" mass="51726">MHEETLTASLIMAGAVNGTTQATTTTTANEAISLSNPQILHSTGVQVDIDLPQIAVIGNQSTGKSSLIESISGQSHNEPFGPVIYDKKEVKDRIQRAQLVILNPDQSAASFLDDDELGTALSSPGEASSLTFLMNCISLAISGPDVADLSFVDLLGLIASVGCGGNSGDIKLVEGLITSYIKKANCIILLMVACERALTTVTADFENQGAHQLAKQFNAEGKQTIEPLENNWFCVKQPSSNNLKQNWTWEQAQKKEDEFFLSMVLWNELEVMYTRYLGTGNLLERLSGVLLDLIAKQLLEIQQEIEGMVAKTWQQIALLPKPPPQNALNEVAKLIKDFNVDMRQCIESVPYKEGIVQQIRIPCDQFRHDIHRTAPEFHPFEEPHFVTPKSLAAPEFLQHKEEGGGDNEDEVETPAPEYIKEAVAKWECPAIWLCDEVYVILTELMKGLVHQHFSTFRQGMLEHQIW</sequence>
<dbReference type="OrthoDB" id="5061070at2759"/>
<dbReference type="Proteomes" id="UP000807342">
    <property type="component" value="Unassembled WGS sequence"/>
</dbReference>
<dbReference type="GO" id="GO:0005739">
    <property type="term" value="C:mitochondrion"/>
    <property type="evidence" value="ECO:0007669"/>
    <property type="project" value="TreeGrafter"/>
</dbReference>
<keyword evidence="1" id="KW-0547">Nucleotide-binding</keyword>
<dbReference type="GO" id="GO:0005525">
    <property type="term" value="F:GTP binding"/>
    <property type="evidence" value="ECO:0007669"/>
    <property type="project" value="InterPro"/>
</dbReference>
<dbReference type="GO" id="GO:0008017">
    <property type="term" value="F:microtubule binding"/>
    <property type="evidence" value="ECO:0007669"/>
    <property type="project" value="TreeGrafter"/>
</dbReference>
<dbReference type="InterPro" id="IPR027417">
    <property type="entry name" value="P-loop_NTPase"/>
</dbReference>
<keyword evidence="5" id="KW-1185">Reference proteome</keyword>
<organism evidence="4 5">
    <name type="scientific">Macrolepiota fuliginosa MF-IS2</name>
    <dbReference type="NCBI Taxonomy" id="1400762"/>
    <lineage>
        <taxon>Eukaryota</taxon>
        <taxon>Fungi</taxon>
        <taxon>Dikarya</taxon>
        <taxon>Basidiomycota</taxon>
        <taxon>Agaricomycotina</taxon>
        <taxon>Agaricomycetes</taxon>
        <taxon>Agaricomycetidae</taxon>
        <taxon>Agaricales</taxon>
        <taxon>Agaricineae</taxon>
        <taxon>Agaricaceae</taxon>
        <taxon>Macrolepiota</taxon>
    </lineage>
</organism>
<proteinExistence type="predicted"/>
<dbReference type="SMART" id="SM00053">
    <property type="entry name" value="DYNc"/>
    <property type="match status" value="1"/>
</dbReference>
<evidence type="ECO:0000313" key="5">
    <source>
        <dbReference type="Proteomes" id="UP000807342"/>
    </source>
</evidence>
<dbReference type="PANTHER" id="PTHR11566:SF21">
    <property type="entry name" value="DYNAMIN RELATED PROTEIN 1, ISOFORM A"/>
    <property type="match status" value="1"/>
</dbReference>
<dbReference type="PANTHER" id="PTHR11566">
    <property type="entry name" value="DYNAMIN"/>
    <property type="match status" value="1"/>
</dbReference>
<protein>
    <recommendedName>
        <fullName evidence="3">Dynamin GTPase domain-containing protein</fullName>
    </recommendedName>
</protein>
<reference evidence="4" key="1">
    <citation type="submission" date="2020-11" db="EMBL/GenBank/DDBJ databases">
        <authorList>
            <consortium name="DOE Joint Genome Institute"/>
            <person name="Ahrendt S."/>
            <person name="Riley R."/>
            <person name="Andreopoulos W."/>
            <person name="Labutti K."/>
            <person name="Pangilinan J."/>
            <person name="Ruiz-Duenas F.J."/>
            <person name="Barrasa J.M."/>
            <person name="Sanchez-Garcia M."/>
            <person name="Camarero S."/>
            <person name="Miyauchi S."/>
            <person name="Serrano A."/>
            <person name="Linde D."/>
            <person name="Babiker R."/>
            <person name="Drula E."/>
            <person name="Ayuso-Fernandez I."/>
            <person name="Pacheco R."/>
            <person name="Padilla G."/>
            <person name="Ferreira P."/>
            <person name="Barriuso J."/>
            <person name="Kellner H."/>
            <person name="Castanera R."/>
            <person name="Alfaro M."/>
            <person name="Ramirez L."/>
            <person name="Pisabarro A.G."/>
            <person name="Kuo A."/>
            <person name="Tritt A."/>
            <person name="Lipzen A."/>
            <person name="He G."/>
            <person name="Yan M."/>
            <person name="Ng V."/>
            <person name="Cullen D."/>
            <person name="Martin F."/>
            <person name="Rosso M.-N."/>
            <person name="Henrissat B."/>
            <person name="Hibbett D."/>
            <person name="Martinez A.T."/>
            <person name="Grigoriev I.V."/>
        </authorList>
    </citation>
    <scope>NUCLEOTIDE SEQUENCE</scope>
    <source>
        <strain evidence="4">MF-IS2</strain>
    </source>
</reference>
<dbReference type="GO" id="GO:0006897">
    <property type="term" value="P:endocytosis"/>
    <property type="evidence" value="ECO:0007669"/>
    <property type="project" value="TreeGrafter"/>
</dbReference>
<dbReference type="InterPro" id="IPR045063">
    <property type="entry name" value="Dynamin_N"/>
</dbReference>
<dbReference type="GO" id="GO:0016020">
    <property type="term" value="C:membrane"/>
    <property type="evidence" value="ECO:0007669"/>
    <property type="project" value="TreeGrafter"/>
</dbReference>
<evidence type="ECO:0000256" key="1">
    <source>
        <dbReference type="ARBA" id="ARBA00022741"/>
    </source>
</evidence>
<dbReference type="GO" id="GO:0016559">
    <property type="term" value="P:peroxisome fission"/>
    <property type="evidence" value="ECO:0007669"/>
    <property type="project" value="TreeGrafter"/>
</dbReference>
<gene>
    <name evidence="4" type="ORF">P691DRAFT_788503</name>
</gene>
<dbReference type="InterPro" id="IPR022812">
    <property type="entry name" value="Dynamin"/>
</dbReference>
<name>A0A9P6BWM9_9AGAR</name>
<dbReference type="InterPro" id="IPR001401">
    <property type="entry name" value="Dynamin_GTPase"/>
</dbReference>
<dbReference type="Pfam" id="PF00350">
    <property type="entry name" value="Dynamin_N"/>
    <property type="match status" value="1"/>
</dbReference>
<dbReference type="GO" id="GO:0000266">
    <property type="term" value="P:mitochondrial fission"/>
    <property type="evidence" value="ECO:0007669"/>
    <property type="project" value="TreeGrafter"/>
</dbReference>
<dbReference type="PRINTS" id="PR00195">
    <property type="entry name" value="DYNAMIN"/>
</dbReference>
<dbReference type="GO" id="GO:0048312">
    <property type="term" value="P:intracellular distribution of mitochondria"/>
    <property type="evidence" value="ECO:0007669"/>
    <property type="project" value="TreeGrafter"/>
</dbReference>
<comment type="caution">
    <text evidence="4">The sequence shown here is derived from an EMBL/GenBank/DDBJ whole genome shotgun (WGS) entry which is preliminary data.</text>
</comment>
<evidence type="ECO:0000256" key="2">
    <source>
        <dbReference type="ARBA" id="ARBA00023134"/>
    </source>
</evidence>
<dbReference type="AlphaFoldDB" id="A0A9P6BWM9"/>
<evidence type="ECO:0000313" key="4">
    <source>
        <dbReference type="EMBL" id="KAF9443091.1"/>
    </source>
</evidence>